<evidence type="ECO:0000313" key="1">
    <source>
        <dbReference type="EMBL" id="KAH6831891.1"/>
    </source>
</evidence>
<reference evidence="1 2" key="1">
    <citation type="journal article" date="2021" name="Nat. Commun.">
        <title>Incipient diploidization of the medicinal plant Perilla within 10,000 years.</title>
        <authorList>
            <person name="Zhang Y."/>
            <person name="Shen Q."/>
            <person name="Leng L."/>
            <person name="Zhang D."/>
            <person name="Chen S."/>
            <person name="Shi Y."/>
            <person name="Ning Z."/>
            <person name="Chen S."/>
        </authorList>
    </citation>
    <scope>NUCLEOTIDE SEQUENCE [LARGE SCALE GENOMIC DNA]</scope>
    <source>
        <strain evidence="2">cv. PC099</strain>
    </source>
</reference>
<protein>
    <submittedName>
        <fullName evidence="1">Uncharacterized protein</fullName>
    </submittedName>
</protein>
<dbReference type="Proteomes" id="UP001190926">
    <property type="component" value="Unassembled WGS sequence"/>
</dbReference>
<accession>A0AAD4JEF6</accession>
<keyword evidence="2" id="KW-1185">Reference proteome</keyword>
<evidence type="ECO:0000313" key="2">
    <source>
        <dbReference type="Proteomes" id="UP001190926"/>
    </source>
</evidence>
<name>A0AAD4JEF6_PERFH</name>
<dbReference type="EMBL" id="SDAM02000081">
    <property type="protein sequence ID" value="KAH6831891.1"/>
    <property type="molecule type" value="Genomic_DNA"/>
</dbReference>
<dbReference type="AlphaFoldDB" id="A0AAD4JEF6"/>
<organism evidence="1 2">
    <name type="scientific">Perilla frutescens var. hirtella</name>
    <name type="common">Perilla citriodora</name>
    <name type="synonym">Perilla setoyensis</name>
    <dbReference type="NCBI Taxonomy" id="608512"/>
    <lineage>
        <taxon>Eukaryota</taxon>
        <taxon>Viridiplantae</taxon>
        <taxon>Streptophyta</taxon>
        <taxon>Embryophyta</taxon>
        <taxon>Tracheophyta</taxon>
        <taxon>Spermatophyta</taxon>
        <taxon>Magnoliopsida</taxon>
        <taxon>eudicotyledons</taxon>
        <taxon>Gunneridae</taxon>
        <taxon>Pentapetalae</taxon>
        <taxon>asterids</taxon>
        <taxon>lamiids</taxon>
        <taxon>Lamiales</taxon>
        <taxon>Lamiaceae</taxon>
        <taxon>Nepetoideae</taxon>
        <taxon>Elsholtzieae</taxon>
        <taxon>Perilla</taxon>
    </lineage>
</organism>
<proteinExistence type="predicted"/>
<comment type="caution">
    <text evidence="1">The sequence shown here is derived from an EMBL/GenBank/DDBJ whole genome shotgun (WGS) entry which is preliminary data.</text>
</comment>
<gene>
    <name evidence="1" type="ORF">C2S53_012766</name>
</gene>
<sequence length="82" mass="9420">MSSWAELKRAGADGFAIVENYMVRPRPSVQHQYHYHPSQSVEHHIKPVSAAEEKMFFYEGVQFRGAVSIMDSSKRKSRAMGY</sequence>